<protein>
    <submittedName>
        <fullName evidence="2">Uncharacterized protein</fullName>
    </submittedName>
</protein>
<evidence type="ECO:0000313" key="2">
    <source>
        <dbReference type="EMBL" id="RWR95022.1"/>
    </source>
</evidence>
<gene>
    <name evidence="2" type="ORF">CKAN_02434300</name>
</gene>
<reference evidence="2 3" key="1">
    <citation type="journal article" date="2019" name="Nat. Plants">
        <title>Stout camphor tree genome fills gaps in understanding of flowering plant genome evolution.</title>
        <authorList>
            <person name="Chaw S.M."/>
            <person name="Liu Y.C."/>
            <person name="Wu Y.W."/>
            <person name="Wang H.Y."/>
            <person name="Lin C.I."/>
            <person name="Wu C.S."/>
            <person name="Ke H.M."/>
            <person name="Chang L.Y."/>
            <person name="Hsu C.Y."/>
            <person name="Yang H.T."/>
            <person name="Sudianto E."/>
            <person name="Hsu M.H."/>
            <person name="Wu K.P."/>
            <person name="Wang L.N."/>
            <person name="Leebens-Mack J.H."/>
            <person name="Tsai I.J."/>
        </authorList>
    </citation>
    <scope>NUCLEOTIDE SEQUENCE [LARGE SCALE GENOMIC DNA]</scope>
    <source>
        <strain evidence="3">cv. Chaw 1501</strain>
        <tissue evidence="2">Young leaves</tissue>
    </source>
</reference>
<comment type="caution">
    <text evidence="2">The sequence shown here is derived from an EMBL/GenBank/DDBJ whole genome shotgun (WGS) entry which is preliminary data.</text>
</comment>
<feature type="compositionally biased region" description="Polar residues" evidence="1">
    <location>
        <begin position="51"/>
        <end position="69"/>
    </location>
</feature>
<feature type="region of interest" description="Disordered" evidence="1">
    <location>
        <begin position="51"/>
        <end position="103"/>
    </location>
</feature>
<dbReference type="EMBL" id="QPKB01000011">
    <property type="protein sequence ID" value="RWR95022.1"/>
    <property type="molecule type" value="Genomic_DNA"/>
</dbReference>
<dbReference type="Proteomes" id="UP000283530">
    <property type="component" value="Unassembled WGS sequence"/>
</dbReference>
<organism evidence="2 3">
    <name type="scientific">Cinnamomum micranthum f. kanehirae</name>
    <dbReference type="NCBI Taxonomy" id="337451"/>
    <lineage>
        <taxon>Eukaryota</taxon>
        <taxon>Viridiplantae</taxon>
        <taxon>Streptophyta</taxon>
        <taxon>Embryophyta</taxon>
        <taxon>Tracheophyta</taxon>
        <taxon>Spermatophyta</taxon>
        <taxon>Magnoliopsida</taxon>
        <taxon>Magnoliidae</taxon>
        <taxon>Laurales</taxon>
        <taxon>Lauraceae</taxon>
        <taxon>Cinnamomum</taxon>
    </lineage>
</organism>
<evidence type="ECO:0000256" key="1">
    <source>
        <dbReference type="SAM" id="MobiDB-lite"/>
    </source>
</evidence>
<feature type="region of interest" description="Disordered" evidence="1">
    <location>
        <begin position="1"/>
        <end position="30"/>
    </location>
</feature>
<name>A0A443PWA4_9MAGN</name>
<feature type="compositionally biased region" description="Low complexity" evidence="1">
    <location>
        <begin position="18"/>
        <end position="30"/>
    </location>
</feature>
<keyword evidence="3" id="KW-1185">Reference proteome</keyword>
<proteinExistence type="predicted"/>
<accession>A0A443PWA4</accession>
<evidence type="ECO:0000313" key="3">
    <source>
        <dbReference type="Proteomes" id="UP000283530"/>
    </source>
</evidence>
<sequence>MKKHNSLARSLTSEPRRSTITSSPSRSPSLSLHLATLAQTHLRGSPALQSLCSSSLSRPRTVAPSSSTCRPHHHHQQRRAPSSLPLHPPSAELIPFTGRLKDK</sequence>
<dbReference type="AlphaFoldDB" id="A0A443PWA4"/>